<name>A0ABS4GQ74_9BACL</name>
<feature type="domain" description="Cyclic nucleotide-binding" evidence="3">
    <location>
        <begin position="876"/>
        <end position="980"/>
    </location>
</feature>
<feature type="transmembrane region" description="Helical" evidence="2">
    <location>
        <begin position="329"/>
        <end position="347"/>
    </location>
</feature>
<feature type="transmembrane region" description="Helical" evidence="2">
    <location>
        <begin position="150"/>
        <end position="168"/>
    </location>
</feature>
<feature type="transmembrane region" description="Helical" evidence="2">
    <location>
        <begin position="368"/>
        <end position="388"/>
    </location>
</feature>
<dbReference type="InterPro" id="IPR018488">
    <property type="entry name" value="cNMP-bd_CS"/>
</dbReference>
<feature type="transmembrane region" description="Helical" evidence="2">
    <location>
        <begin position="304"/>
        <end position="323"/>
    </location>
</feature>
<dbReference type="InterPro" id="IPR018490">
    <property type="entry name" value="cNMP-bd_dom_sf"/>
</dbReference>
<keyword evidence="2" id="KW-0472">Membrane</keyword>
<dbReference type="RefSeq" id="WP_209810322.1">
    <property type="nucleotide sequence ID" value="NZ_JAGGKT010000005.1"/>
</dbReference>
<gene>
    <name evidence="4" type="ORF">J2Z37_002278</name>
</gene>
<evidence type="ECO:0000256" key="1">
    <source>
        <dbReference type="ARBA" id="ARBA00023159"/>
    </source>
</evidence>
<feature type="transmembrane region" description="Helical" evidence="2">
    <location>
        <begin position="20"/>
        <end position="43"/>
    </location>
</feature>
<dbReference type="EMBL" id="JAGGKT010000005">
    <property type="protein sequence ID" value="MBP1932277.1"/>
    <property type="molecule type" value="Genomic_DNA"/>
</dbReference>
<feature type="transmembrane region" description="Helical" evidence="2">
    <location>
        <begin position="55"/>
        <end position="75"/>
    </location>
</feature>
<feature type="transmembrane region" description="Helical" evidence="2">
    <location>
        <begin position="234"/>
        <end position="252"/>
    </location>
</feature>
<dbReference type="CDD" id="cd00038">
    <property type="entry name" value="CAP_ED"/>
    <property type="match status" value="1"/>
</dbReference>
<dbReference type="Gene3D" id="2.60.120.10">
    <property type="entry name" value="Jelly Rolls"/>
    <property type="match status" value="1"/>
</dbReference>
<evidence type="ECO:0000313" key="5">
    <source>
        <dbReference type="Proteomes" id="UP001519343"/>
    </source>
</evidence>
<dbReference type="CDD" id="cd06174">
    <property type="entry name" value="MFS"/>
    <property type="match status" value="1"/>
</dbReference>
<evidence type="ECO:0000256" key="2">
    <source>
        <dbReference type="SAM" id="Phobius"/>
    </source>
</evidence>
<dbReference type="Pfam" id="PF00027">
    <property type="entry name" value="cNMP_binding"/>
    <property type="match status" value="1"/>
</dbReference>
<dbReference type="PROSITE" id="PS00888">
    <property type="entry name" value="CNMP_BINDING_1"/>
    <property type="match status" value="1"/>
</dbReference>
<dbReference type="SUPFAM" id="SSF103473">
    <property type="entry name" value="MFS general substrate transporter"/>
    <property type="match status" value="1"/>
</dbReference>
<keyword evidence="2" id="KW-1133">Transmembrane helix</keyword>
<evidence type="ECO:0000313" key="4">
    <source>
        <dbReference type="EMBL" id="MBP1932277.1"/>
    </source>
</evidence>
<dbReference type="InterPro" id="IPR000595">
    <property type="entry name" value="cNMP-bd_dom"/>
</dbReference>
<dbReference type="PROSITE" id="PS50042">
    <property type="entry name" value="CNMP_BINDING_3"/>
    <property type="match status" value="1"/>
</dbReference>
<feature type="transmembrane region" description="Helical" evidence="2">
    <location>
        <begin position="180"/>
        <end position="200"/>
    </location>
</feature>
<feature type="transmembrane region" description="Helical" evidence="2">
    <location>
        <begin position="87"/>
        <end position="108"/>
    </location>
</feature>
<dbReference type="PANTHER" id="PTHR24567:SF74">
    <property type="entry name" value="HTH-TYPE TRANSCRIPTIONAL REGULATOR ARCR"/>
    <property type="match status" value="1"/>
</dbReference>
<organism evidence="4 5">
    <name type="scientific">Ammoniphilus resinae</name>
    <dbReference type="NCBI Taxonomy" id="861532"/>
    <lineage>
        <taxon>Bacteria</taxon>
        <taxon>Bacillati</taxon>
        <taxon>Bacillota</taxon>
        <taxon>Bacilli</taxon>
        <taxon>Bacillales</taxon>
        <taxon>Paenibacillaceae</taxon>
        <taxon>Aneurinibacillus group</taxon>
        <taxon>Ammoniphilus</taxon>
    </lineage>
</organism>
<dbReference type="InterPro" id="IPR014710">
    <property type="entry name" value="RmlC-like_jellyroll"/>
</dbReference>
<keyword evidence="2" id="KW-0812">Transmembrane</keyword>
<keyword evidence="5" id="KW-1185">Reference proteome</keyword>
<dbReference type="InterPro" id="IPR036259">
    <property type="entry name" value="MFS_trans_sf"/>
</dbReference>
<dbReference type="Gene3D" id="1.20.1250.20">
    <property type="entry name" value="MFS general substrate transporter like domains"/>
    <property type="match status" value="1"/>
</dbReference>
<proteinExistence type="predicted"/>
<feature type="transmembrane region" description="Helical" evidence="2">
    <location>
        <begin position="400"/>
        <end position="421"/>
    </location>
</feature>
<keyword evidence="1" id="KW-0010">Activator</keyword>
<dbReference type="InterPro" id="IPR050397">
    <property type="entry name" value="Env_Response_Regulators"/>
</dbReference>
<dbReference type="InterPro" id="IPR016024">
    <property type="entry name" value="ARM-type_fold"/>
</dbReference>
<dbReference type="Gene3D" id="1.25.10.10">
    <property type="entry name" value="Leucine-rich Repeat Variant"/>
    <property type="match status" value="1"/>
</dbReference>
<evidence type="ECO:0000259" key="3">
    <source>
        <dbReference type="PROSITE" id="PS50042"/>
    </source>
</evidence>
<protein>
    <submittedName>
        <fullName evidence="4">HEAT repeat protein</fullName>
    </submittedName>
</protein>
<dbReference type="InterPro" id="IPR011989">
    <property type="entry name" value="ARM-like"/>
</dbReference>
<sequence length="1009" mass="113054">MLAGIETLFNLKFEDRRKVWILGTVFFLAGVSEMVNYTSFMSIFNSRVGTQSLPMMYLIEAFVLPLEGWFFSFLSQRLSKPRFMISLYTLFILIGVMNGGVLLAFQWFGWQWDGFYFLLFLTSNFVVRQQTLLMWSTAFDLCPTQQAKRVMPIFVLSAIIGGIVAGILSNKLAPIIGSDVLYILASVFLLLGLPNFLIALKQFLIPLTFKGNLEAEQHTSSMAFYLKETLRSPFLLTVIGIMTFMPAIYFLMEYQYFTVAQSVFHTEAQLTSFYGFMVILLFCAAFLLQLFAAKLIDRLGASNTIFAITLIFLGCFSLVAMFIEAEFALTFVSIGYSLTYLLLYYFAEPGYQFFFKMLPIQHRDGFRYLAQGIAASVGILLGSALSMLHSEALLSLPEQALLGAFMSVLLLVLAWIGRHLYIKELVRYLKVSGSAVKDFLNELLESMKNDHVRQTLVEQLNSPSETVQMLTIELFLSHPDPAVTNSLVQLAERSSERIRTLALDAIHPEGWRTLNPKRQETFLTDQEASVRAAAFRKLFSDRNLIGDKHRWIQTARSDVSPVVQVEALRVMEESEQLGADLRRLLGEGGESAILACEVIAERGLQEFYFDVMMCMLDPTPVVKMTAVRTIGKIGGHEAATNLTELLVGADMELRTAIEQALIDIGTLALPELTRFIPSTNDEIWRTAVTVVNAIGSDKDIQNLIVPSCVKKLLELQANHEYVRKIQAAGREEWTQLAHRRSDELTLSLLDTIWTVMIRFGDERTIPQIRQAVEDQDEEVRDHGLEILSEGLGNPKLASALLTFYQRNPYLVGVDGGHSVPSQTVKTAVDLSVTVTDPWLQAIAIKAGVAEGEWELVNNWEYLSALDKIVLLKQVPLFEEIPIEELGRVASIAKEKVYQEGEYLIKQGNPGASLFVIVEGNVEISGMNDDGIEGTISIMGPKQSVGEAALFDDRPSLVSAQVIFDYVKVLEIEGKETARLVRLYPNIGIGLLRSVGNRLRTMEHMVLKLG</sequence>
<dbReference type="SMART" id="SM00100">
    <property type="entry name" value="cNMP"/>
    <property type="match status" value="1"/>
</dbReference>
<feature type="transmembrane region" description="Helical" evidence="2">
    <location>
        <begin position="272"/>
        <end position="292"/>
    </location>
</feature>
<accession>A0ABS4GQ74</accession>
<dbReference type="SUPFAM" id="SSF51206">
    <property type="entry name" value="cAMP-binding domain-like"/>
    <property type="match status" value="1"/>
</dbReference>
<comment type="caution">
    <text evidence="4">The sequence shown here is derived from an EMBL/GenBank/DDBJ whole genome shotgun (WGS) entry which is preliminary data.</text>
</comment>
<dbReference type="Proteomes" id="UP001519343">
    <property type="component" value="Unassembled WGS sequence"/>
</dbReference>
<dbReference type="PANTHER" id="PTHR24567">
    <property type="entry name" value="CRP FAMILY TRANSCRIPTIONAL REGULATORY PROTEIN"/>
    <property type="match status" value="1"/>
</dbReference>
<dbReference type="SUPFAM" id="SSF48371">
    <property type="entry name" value="ARM repeat"/>
    <property type="match status" value="1"/>
</dbReference>
<reference evidence="4 5" key="1">
    <citation type="submission" date="2021-03" db="EMBL/GenBank/DDBJ databases">
        <title>Genomic Encyclopedia of Type Strains, Phase IV (KMG-IV): sequencing the most valuable type-strain genomes for metagenomic binning, comparative biology and taxonomic classification.</title>
        <authorList>
            <person name="Goeker M."/>
        </authorList>
    </citation>
    <scope>NUCLEOTIDE SEQUENCE [LARGE SCALE GENOMIC DNA]</scope>
    <source>
        <strain evidence="4 5">DSM 24738</strain>
    </source>
</reference>